<proteinExistence type="predicted"/>
<protein>
    <recommendedName>
        <fullName evidence="4">DUF1275 domain-containing protein</fullName>
    </recommendedName>
</protein>
<dbReference type="EMBL" id="LWGR01000012">
    <property type="protein sequence ID" value="KZM71269.1"/>
    <property type="molecule type" value="Genomic_DNA"/>
</dbReference>
<dbReference type="RefSeq" id="WP_067576634.1">
    <property type="nucleotide sequence ID" value="NZ_JABMCZ010000003.1"/>
</dbReference>
<dbReference type="PANTHER" id="PTHR37314">
    <property type="entry name" value="SLR0142 PROTEIN"/>
    <property type="match status" value="1"/>
</dbReference>
<dbReference type="Pfam" id="PF06912">
    <property type="entry name" value="DUF1275"/>
    <property type="match status" value="1"/>
</dbReference>
<dbReference type="AlphaFoldDB" id="A0A164KCU2"/>
<dbReference type="Proteomes" id="UP000076512">
    <property type="component" value="Unassembled WGS sequence"/>
</dbReference>
<feature type="transmembrane region" description="Helical" evidence="1">
    <location>
        <begin position="118"/>
        <end position="139"/>
    </location>
</feature>
<evidence type="ECO:0008006" key="4">
    <source>
        <dbReference type="Google" id="ProtNLM"/>
    </source>
</evidence>
<comment type="caution">
    <text evidence="2">The sequence shown here is derived from an EMBL/GenBank/DDBJ whole genome shotgun (WGS) entry which is preliminary data.</text>
</comment>
<name>A0A164KCU2_9NOCA</name>
<sequence length="222" mass="23698">MTADEPVKLPTAQSVRLGLLLALVGGMLDAYTFVGYRVFANAQTGNIVLLGVSAAQRDWWRAAERIPPILAFIAGVLVAETLQRPRISAFLRRPVRVAVVLEILVLIGVALAPNDAETVVTVLVAFVASVQVTTFRTLVDTPYSTTMTTGNLRIATQNAYAAVISGDREAARRARRFLAVVLAFLVGACLGGVLTVHLHAYAALIPAALLVAALALFVHDER</sequence>
<organism evidence="2 3">
    <name type="scientific">Nocardia terpenica</name>
    <dbReference type="NCBI Taxonomy" id="455432"/>
    <lineage>
        <taxon>Bacteria</taxon>
        <taxon>Bacillati</taxon>
        <taxon>Actinomycetota</taxon>
        <taxon>Actinomycetes</taxon>
        <taxon>Mycobacteriales</taxon>
        <taxon>Nocardiaceae</taxon>
        <taxon>Nocardia</taxon>
    </lineage>
</organism>
<feature type="transmembrane region" description="Helical" evidence="1">
    <location>
        <begin position="17"/>
        <end position="39"/>
    </location>
</feature>
<dbReference type="PANTHER" id="PTHR37314:SF4">
    <property type="entry name" value="UPF0700 TRANSMEMBRANE PROTEIN YOAK"/>
    <property type="match status" value="1"/>
</dbReference>
<dbReference type="OrthoDB" id="7057004at2"/>
<feature type="transmembrane region" description="Helical" evidence="1">
    <location>
        <begin position="94"/>
        <end position="112"/>
    </location>
</feature>
<gene>
    <name evidence="2" type="ORF">AWN90_00325</name>
</gene>
<dbReference type="STRING" id="455432.AWN90_00325"/>
<keyword evidence="1" id="KW-0812">Transmembrane</keyword>
<keyword evidence="1" id="KW-0472">Membrane</keyword>
<dbReference type="InterPro" id="IPR010699">
    <property type="entry name" value="DUF1275"/>
</dbReference>
<feature type="transmembrane region" description="Helical" evidence="1">
    <location>
        <begin position="177"/>
        <end position="194"/>
    </location>
</feature>
<evidence type="ECO:0000313" key="3">
    <source>
        <dbReference type="Proteomes" id="UP000076512"/>
    </source>
</evidence>
<keyword evidence="1" id="KW-1133">Transmembrane helix</keyword>
<evidence type="ECO:0000313" key="2">
    <source>
        <dbReference type="EMBL" id="KZM71269.1"/>
    </source>
</evidence>
<keyword evidence="3" id="KW-1185">Reference proteome</keyword>
<evidence type="ECO:0000256" key="1">
    <source>
        <dbReference type="SAM" id="Phobius"/>
    </source>
</evidence>
<accession>A0A164KCU2</accession>
<reference evidence="2 3" key="1">
    <citation type="submission" date="2016-04" db="EMBL/GenBank/DDBJ databases">
        <authorList>
            <person name="Evans L.H."/>
            <person name="Alamgir A."/>
            <person name="Owens N."/>
            <person name="Weber N.D."/>
            <person name="Virtaneva K."/>
            <person name="Barbian K."/>
            <person name="Babar A."/>
            <person name="Rosenke K."/>
        </authorList>
    </citation>
    <scope>NUCLEOTIDE SEQUENCE [LARGE SCALE GENOMIC DNA]</scope>
    <source>
        <strain evidence="2 3">IFM 0406</strain>
    </source>
</reference>
<feature type="transmembrane region" description="Helical" evidence="1">
    <location>
        <begin position="200"/>
        <end position="218"/>
    </location>
</feature>